<accession>A0AA38VIQ7</accession>
<dbReference type="GO" id="GO:0005816">
    <property type="term" value="C:spindle pole body"/>
    <property type="evidence" value="ECO:0007669"/>
    <property type="project" value="UniProtKB-ARBA"/>
</dbReference>
<dbReference type="GO" id="GO:0051011">
    <property type="term" value="F:microtubule minus-end binding"/>
    <property type="evidence" value="ECO:0007669"/>
    <property type="project" value="TreeGrafter"/>
</dbReference>
<evidence type="ECO:0000256" key="4">
    <source>
        <dbReference type="ARBA" id="ARBA00023212"/>
    </source>
</evidence>
<reference evidence="8" key="1">
    <citation type="submission" date="2022-07" db="EMBL/GenBank/DDBJ databases">
        <title>Fungi with potential for degradation of polypropylene.</title>
        <authorList>
            <person name="Gostincar C."/>
        </authorList>
    </citation>
    <scope>NUCLEOTIDE SEQUENCE</scope>
    <source>
        <strain evidence="8">EXF-13287</strain>
    </source>
</reference>
<evidence type="ECO:0000256" key="1">
    <source>
        <dbReference type="ARBA" id="ARBA00010337"/>
    </source>
</evidence>
<dbReference type="AlphaFoldDB" id="A0AA38VIQ7"/>
<evidence type="ECO:0000256" key="6">
    <source>
        <dbReference type="SAM" id="MobiDB-lite"/>
    </source>
</evidence>
<feature type="non-terminal residue" evidence="8">
    <location>
        <position position="1"/>
    </location>
</feature>
<dbReference type="GO" id="GO:0000922">
    <property type="term" value="C:spindle pole"/>
    <property type="evidence" value="ECO:0007669"/>
    <property type="project" value="InterPro"/>
</dbReference>
<dbReference type="InterPro" id="IPR007259">
    <property type="entry name" value="GCP"/>
</dbReference>
<keyword evidence="3 5" id="KW-0493">Microtubule</keyword>
<dbReference type="GO" id="GO:0007020">
    <property type="term" value="P:microtubule nucleation"/>
    <property type="evidence" value="ECO:0007669"/>
    <property type="project" value="InterPro"/>
</dbReference>
<dbReference type="Proteomes" id="UP001174691">
    <property type="component" value="Unassembled WGS sequence"/>
</dbReference>
<protein>
    <recommendedName>
        <fullName evidence="5">Spindle pole body component</fullName>
    </recommendedName>
</protein>
<feature type="domain" description="Gamma tubulin complex component C-terminal" evidence="7">
    <location>
        <begin position="33"/>
        <end position="397"/>
    </location>
</feature>
<comment type="similarity">
    <text evidence="1 5">Belongs to the TUBGCP family.</text>
</comment>
<evidence type="ECO:0000313" key="8">
    <source>
        <dbReference type="EMBL" id="KAJ9134545.1"/>
    </source>
</evidence>
<dbReference type="FunFam" id="1.20.120.1900:FF:000013">
    <property type="entry name" value="Spindle pole body component"/>
    <property type="match status" value="1"/>
</dbReference>
<feature type="compositionally biased region" description="Basic and acidic residues" evidence="6">
    <location>
        <begin position="369"/>
        <end position="380"/>
    </location>
</feature>
<dbReference type="GO" id="GO:0051321">
    <property type="term" value="P:meiotic cell cycle"/>
    <property type="evidence" value="ECO:0007669"/>
    <property type="project" value="TreeGrafter"/>
</dbReference>
<keyword evidence="9" id="KW-1185">Reference proteome</keyword>
<dbReference type="GO" id="GO:0000278">
    <property type="term" value="P:mitotic cell cycle"/>
    <property type="evidence" value="ECO:0007669"/>
    <property type="project" value="TreeGrafter"/>
</dbReference>
<dbReference type="PANTHER" id="PTHR19302:SF70">
    <property type="entry name" value="GAMMA-TUBULIN COMPLEX COMPONENT 6"/>
    <property type="match status" value="1"/>
</dbReference>
<sequence length="404" mass="44375">CLLSLLSFGPLVAAQCRVLNTECTRLLFTSHSLRPHLRLQRQYHLLGNGLFCSRLSHALFDPDLDSAERRSGVALSGGAMGLRLSGRDTWPPASSELRLALMGVLAESYEGGEGRGRAGSGRRDGGGEGELPAGMDISFAVRDLAPEEIERCVDPDGLEALDFLRLSYKPPSALLPVFTPVVLVKYDRVFRLLLRVLRMLYVVNRLFRDVVLFCDGGEGVEMRLRFRAEAHHFVSRLGAYLFDTGVGGPWARFEEWLDGVEGELGGGEKGMGMGAAGYGGPDRIRERHEQTLDEIMSALLLRRRQRPVMGLVEEVFACILGFAKVLRSPGAGGNEEIRRLYATFRKKVEVFITVCRGLSEQGGNHGGGRRAEDVSAKGRPDDENSIVRLLLLLDTGGHLARKSN</sequence>
<dbReference type="GO" id="GO:0000930">
    <property type="term" value="C:gamma-tubulin complex"/>
    <property type="evidence" value="ECO:0007669"/>
    <property type="project" value="TreeGrafter"/>
</dbReference>
<dbReference type="InterPro" id="IPR040457">
    <property type="entry name" value="GCP_C"/>
</dbReference>
<evidence type="ECO:0000259" key="7">
    <source>
        <dbReference type="Pfam" id="PF04130"/>
    </source>
</evidence>
<evidence type="ECO:0000256" key="3">
    <source>
        <dbReference type="ARBA" id="ARBA00022701"/>
    </source>
</evidence>
<dbReference type="GO" id="GO:0005874">
    <property type="term" value="C:microtubule"/>
    <property type="evidence" value="ECO:0007669"/>
    <property type="project" value="UniProtKB-KW"/>
</dbReference>
<proteinExistence type="inferred from homology"/>
<keyword evidence="2 5" id="KW-0963">Cytoplasm</keyword>
<evidence type="ECO:0000313" key="9">
    <source>
        <dbReference type="Proteomes" id="UP001174691"/>
    </source>
</evidence>
<evidence type="ECO:0000256" key="5">
    <source>
        <dbReference type="RuleBase" id="RU363050"/>
    </source>
</evidence>
<organism evidence="8 9">
    <name type="scientific">Coniochaeta hoffmannii</name>
    <dbReference type="NCBI Taxonomy" id="91930"/>
    <lineage>
        <taxon>Eukaryota</taxon>
        <taxon>Fungi</taxon>
        <taxon>Dikarya</taxon>
        <taxon>Ascomycota</taxon>
        <taxon>Pezizomycotina</taxon>
        <taxon>Sordariomycetes</taxon>
        <taxon>Sordariomycetidae</taxon>
        <taxon>Coniochaetales</taxon>
        <taxon>Coniochaetaceae</taxon>
        <taxon>Coniochaeta</taxon>
    </lineage>
</organism>
<dbReference type="EMBL" id="JANBVN010000180">
    <property type="protein sequence ID" value="KAJ9134545.1"/>
    <property type="molecule type" value="Genomic_DNA"/>
</dbReference>
<feature type="compositionally biased region" description="Basic and acidic residues" evidence="6">
    <location>
        <begin position="112"/>
        <end position="126"/>
    </location>
</feature>
<dbReference type="InterPro" id="IPR042241">
    <property type="entry name" value="GCP_C_sf"/>
</dbReference>
<feature type="region of interest" description="Disordered" evidence="6">
    <location>
        <begin position="361"/>
        <end position="380"/>
    </location>
</feature>
<keyword evidence="4 5" id="KW-0206">Cytoskeleton</keyword>
<comment type="caution">
    <text evidence="8">The sequence shown here is derived from an EMBL/GenBank/DDBJ whole genome shotgun (WGS) entry which is preliminary data.</text>
</comment>
<name>A0AA38VIQ7_9PEZI</name>
<dbReference type="Pfam" id="PF04130">
    <property type="entry name" value="GCP_C_terminal"/>
    <property type="match status" value="1"/>
</dbReference>
<dbReference type="GO" id="GO:0051225">
    <property type="term" value="P:spindle assembly"/>
    <property type="evidence" value="ECO:0007669"/>
    <property type="project" value="TreeGrafter"/>
</dbReference>
<dbReference type="GO" id="GO:0043015">
    <property type="term" value="F:gamma-tubulin binding"/>
    <property type="evidence" value="ECO:0007669"/>
    <property type="project" value="InterPro"/>
</dbReference>
<evidence type="ECO:0000256" key="2">
    <source>
        <dbReference type="ARBA" id="ARBA00022490"/>
    </source>
</evidence>
<dbReference type="Gene3D" id="1.20.120.1900">
    <property type="entry name" value="Gamma-tubulin complex, C-terminal domain"/>
    <property type="match status" value="1"/>
</dbReference>
<dbReference type="GO" id="GO:0031122">
    <property type="term" value="P:cytoplasmic microtubule organization"/>
    <property type="evidence" value="ECO:0007669"/>
    <property type="project" value="TreeGrafter"/>
</dbReference>
<comment type="subcellular location">
    <subcellularLocation>
        <location evidence="5">Cytoplasm</location>
        <location evidence="5">Cytoskeleton</location>
        <location evidence="5">Microtubule organizing center</location>
    </subcellularLocation>
</comment>
<feature type="region of interest" description="Disordered" evidence="6">
    <location>
        <begin position="110"/>
        <end position="132"/>
    </location>
</feature>
<dbReference type="PANTHER" id="PTHR19302">
    <property type="entry name" value="GAMMA TUBULIN COMPLEX PROTEIN"/>
    <property type="match status" value="1"/>
</dbReference>
<gene>
    <name evidence="8" type="ORF">NKR19_g8603</name>
</gene>